<dbReference type="SUPFAM" id="SSF52172">
    <property type="entry name" value="CheY-like"/>
    <property type="match status" value="1"/>
</dbReference>
<evidence type="ECO:0000313" key="7">
    <source>
        <dbReference type="Proteomes" id="UP000245507"/>
    </source>
</evidence>
<dbReference type="CDD" id="cd17535">
    <property type="entry name" value="REC_NarL-like"/>
    <property type="match status" value="1"/>
</dbReference>
<dbReference type="InterPro" id="IPR000792">
    <property type="entry name" value="Tscrpt_reg_LuxR_C"/>
</dbReference>
<dbReference type="GO" id="GO:0003677">
    <property type="term" value="F:DNA binding"/>
    <property type="evidence" value="ECO:0007669"/>
    <property type="project" value="UniProtKB-KW"/>
</dbReference>
<dbReference type="SUPFAM" id="SSF46894">
    <property type="entry name" value="C-terminal effector domain of the bipartite response regulators"/>
    <property type="match status" value="1"/>
</dbReference>
<reference evidence="6 7" key="1">
    <citation type="submission" date="2018-05" db="EMBL/GenBank/DDBJ databases">
        <title>Nocardioides silvaticus genome.</title>
        <authorList>
            <person name="Li C."/>
            <person name="Wang G."/>
        </authorList>
    </citation>
    <scope>NUCLEOTIDE SEQUENCE [LARGE SCALE GENOMIC DNA]</scope>
    <source>
        <strain evidence="6 7">CCTCC AB 2018079</strain>
    </source>
</reference>
<comment type="caution">
    <text evidence="6">The sequence shown here is derived from an EMBL/GenBank/DDBJ whole genome shotgun (WGS) entry which is preliminary data.</text>
</comment>
<keyword evidence="7" id="KW-1185">Reference proteome</keyword>
<name>A0A316TDZ0_9ACTN</name>
<dbReference type="InterPro" id="IPR039420">
    <property type="entry name" value="WalR-like"/>
</dbReference>
<dbReference type="Pfam" id="PF00196">
    <property type="entry name" value="GerE"/>
    <property type="match status" value="1"/>
</dbReference>
<evidence type="ECO:0000259" key="5">
    <source>
        <dbReference type="PROSITE" id="PS50110"/>
    </source>
</evidence>
<evidence type="ECO:0000313" key="6">
    <source>
        <dbReference type="EMBL" id="PWN02597.1"/>
    </source>
</evidence>
<dbReference type="GO" id="GO:0006355">
    <property type="term" value="P:regulation of DNA-templated transcription"/>
    <property type="evidence" value="ECO:0007669"/>
    <property type="project" value="InterPro"/>
</dbReference>
<evidence type="ECO:0000256" key="3">
    <source>
        <dbReference type="PROSITE-ProRule" id="PRU00169"/>
    </source>
</evidence>
<dbReference type="PROSITE" id="PS50110">
    <property type="entry name" value="RESPONSE_REGULATORY"/>
    <property type="match status" value="1"/>
</dbReference>
<dbReference type="InterPro" id="IPR011006">
    <property type="entry name" value="CheY-like_superfamily"/>
</dbReference>
<keyword evidence="2 6" id="KW-0238">DNA-binding</keyword>
<dbReference type="CDD" id="cd06170">
    <property type="entry name" value="LuxR_C_like"/>
    <property type="match status" value="1"/>
</dbReference>
<dbReference type="Pfam" id="PF00072">
    <property type="entry name" value="Response_reg"/>
    <property type="match status" value="1"/>
</dbReference>
<dbReference type="PANTHER" id="PTHR43214">
    <property type="entry name" value="TWO-COMPONENT RESPONSE REGULATOR"/>
    <property type="match status" value="1"/>
</dbReference>
<evidence type="ECO:0000256" key="1">
    <source>
        <dbReference type="ARBA" id="ARBA00022553"/>
    </source>
</evidence>
<dbReference type="PRINTS" id="PR00038">
    <property type="entry name" value="HTHLUXR"/>
</dbReference>
<evidence type="ECO:0000256" key="2">
    <source>
        <dbReference type="ARBA" id="ARBA00023125"/>
    </source>
</evidence>
<proteinExistence type="predicted"/>
<dbReference type="Proteomes" id="UP000245507">
    <property type="component" value="Unassembled WGS sequence"/>
</dbReference>
<gene>
    <name evidence="6" type="ORF">DJ010_12875</name>
</gene>
<dbReference type="InterPro" id="IPR016032">
    <property type="entry name" value="Sig_transdc_resp-reg_C-effctor"/>
</dbReference>
<dbReference type="AlphaFoldDB" id="A0A316TDZ0"/>
<dbReference type="SMART" id="SM00421">
    <property type="entry name" value="HTH_LUXR"/>
    <property type="match status" value="1"/>
</dbReference>
<organism evidence="6 7">
    <name type="scientific">Nocardioides silvaticus</name>
    <dbReference type="NCBI Taxonomy" id="2201891"/>
    <lineage>
        <taxon>Bacteria</taxon>
        <taxon>Bacillati</taxon>
        <taxon>Actinomycetota</taxon>
        <taxon>Actinomycetes</taxon>
        <taxon>Propionibacteriales</taxon>
        <taxon>Nocardioidaceae</taxon>
        <taxon>Nocardioides</taxon>
    </lineage>
</organism>
<feature type="domain" description="HTH luxR-type" evidence="4">
    <location>
        <begin position="141"/>
        <end position="206"/>
    </location>
</feature>
<dbReference type="PROSITE" id="PS50043">
    <property type="entry name" value="HTH_LUXR_2"/>
    <property type="match status" value="1"/>
</dbReference>
<protein>
    <submittedName>
        <fullName evidence="6">DNA-binding response regulator</fullName>
    </submittedName>
</protein>
<evidence type="ECO:0000259" key="4">
    <source>
        <dbReference type="PROSITE" id="PS50043"/>
    </source>
</evidence>
<dbReference type="PANTHER" id="PTHR43214:SF43">
    <property type="entry name" value="TWO-COMPONENT RESPONSE REGULATOR"/>
    <property type="match status" value="1"/>
</dbReference>
<feature type="domain" description="Response regulatory" evidence="5">
    <location>
        <begin position="3"/>
        <end position="119"/>
    </location>
</feature>
<keyword evidence="1 3" id="KW-0597">Phosphoprotein</keyword>
<dbReference type="SMART" id="SM00448">
    <property type="entry name" value="REC"/>
    <property type="match status" value="1"/>
</dbReference>
<dbReference type="InterPro" id="IPR001789">
    <property type="entry name" value="Sig_transdc_resp-reg_receiver"/>
</dbReference>
<dbReference type="Gene3D" id="3.40.50.2300">
    <property type="match status" value="1"/>
</dbReference>
<feature type="modified residue" description="4-aspartylphosphate" evidence="3">
    <location>
        <position position="54"/>
    </location>
</feature>
<dbReference type="InterPro" id="IPR058245">
    <property type="entry name" value="NreC/VraR/RcsB-like_REC"/>
</dbReference>
<accession>A0A316TDZ0</accession>
<dbReference type="RefSeq" id="WP_109694289.1">
    <property type="nucleotide sequence ID" value="NZ_QGDD01000005.1"/>
</dbReference>
<sequence length="212" mass="22314">MTTVLVADDHPMFRDGLVAALRSLPDVEVVGEHADGRSALEGVLAHAPDVAVLDIDMPEMNGVDVCRAIARAAPGTRVLVLTMMDTDASISAALRAGARGYLLKGADRSEIARALTVLVEGGIYLPAAVAARVPTILDHTGDRPFPDLSPREHEVLELVATGLSNSAIAARLYLSPKTVRNLVSTVLTKIHADDRLHAIELARAAGLGRPLG</sequence>
<dbReference type="GO" id="GO:0000160">
    <property type="term" value="P:phosphorelay signal transduction system"/>
    <property type="evidence" value="ECO:0007669"/>
    <property type="project" value="InterPro"/>
</dbReference>
<dbReference type="OrthoDB" id="9808843at2"/>
<dbReference type="EMBL" id="QGDD01000005">
    <property type="protein sequence ID" value="PWN02597.1"/>
    <property type="molecule type" value="Genomic_DNA"/>
</dbReference>